<sequence length="271" mass="30322">MEFTVMTFNLRYNEKKDGNNAWPHRVDQAADLIRRYRPSAIGTQEGLRSMLDDLQVRLPGYAWVGEGRGGGHEDEHNAIFYDTSLLSVQEWGQFWLSETPERPNSVSWNSSLPRICTWARLQSIAEPGLEWMLYNTHLDHIGQEARVKGAALIRSQMERYVGLAAGADASAVDSPLPAVLTGDFNAWPSNPAIVQLCSELFDAFRLHDGAVGLTAHSFQGGSDGQPIDYIFASAGVRVLEAQVIHDNVDGRYPSDHYPVLARMRIEPRERE</sequence>
<proteinExistence type="predicted"/>
<dbReference type="EMBL" id="RXHU01000054">
    <property type="protein sequence ID" value="RTE08279.1"/>
    <property type="molecule type" value="Genomic_DNA"/>
</dbReference>
<dbReference type="SUPFAM" id="SSF56219">
    <property type="entry name" value="DNase I-like"/>
    <property type="match status" value="1"/>
</dbReference>
<dbReference type="InterPro" id="IPR005135">
    <property type="entry name" value="Endo/exonuclease/phosphatase"/>
</dbReference>
<dbReference type="PANTHER" id="PTHR12121">
    <property type="entry name" value="CARBON CATABOLITE REPRESSOR PROTEIN 4"/>
    <property type="match status" value="1"/>
</dbReference>
<dbReference type="Proteomes" id="UP000276128">
    <property type="component" value="Unassembled WGS sequence"/>
</dbReference>
<keyword evidence="2" id="KW-0540">Nuclease</keyword>
<dbReference type="RefSeq" id="WP_126142580.1">
    <property type="nucleotide sequence ID" value="NZ_RXHU01000054.1"/>
</dbReference>
<dbReference type="GO" id="GO:0004519">
    <property type="term" value="F:endonuclease activity"/>
    <property type="evidence" value="ECO:0007669"/>
    <property type="project" value="UniProtKB-KW"/>
</dbReference>
<dbReference type="Gene3D" id="3.60.10.10">
    <property type="entry name" value="Endonuclease/exonuclease/phosphatase"/>
    <property type="match status" value="1"/>
</dbReference>
<dbReference type="InterPro" id="IPR050410">
    <property type="entry name" value="CCR4/nocturin_mRNA_transcr"/>
</dbReference>
<keyword evidence="2" id="KW-0269">Exonuclease</keyword>
<dbReference type="CDD" id="cd09083">
    <property type="entry name" value="EEP-1"/>
    <property type="match status" value="1"/>
</dbReference>
<evidence type="ECO:0000259" key="1">
    <source>
        <dbReference type="Pfam" id="PF03372"/>
    </source>
</evidence>
<dbReference type="Pfam" id="PF03372">
    <property type="entry name" value="Exo_endo_phos"/>
    <property type="match status" value="1"/>
</dbReference>
<dbReference type="InterPro" id="IPR036691">
    <property type="entry name" value="Endo/exonu/phosph_ase_sf"/>
</dbReference>
<keyword evidence="2" id="KW-0378">Hydrolase</keyword>
<protein>
    <submittedName>
        <fullName evidence="2">Endonuclease/exonuclease/phosphatase family protein</fullName>
    </submittedName>
</protein>
<dbReference type="OrthoDB" id="9793162at2"/>
<gene>
    <name evidence="2" type="ORF">EJQ19_17795</name>
</gene>
<accession>A0A430JB48</accession>
<evidence type="ECO:0000313" key="3">
    <source>
        <dbReference type="Proteomes" id="UP000276128"/>
    </source>
</evidence>
<dbReference type="GO" id="GO:0000175">
    <property type="term" value="F:3'-5'-RNA exonuclease activity"/>
    <property type="evidence" value="ECO:0007669"/>
    <property type="project" value="TreeGrafter"/>
</dbReference>
<dbReference type="PANTHER" id="PTHR12121:SF36">
    <property type="entry name" value="ENDONUCLEASE_EXONUCLEASE_PHOSPHATASE DOMAIN-CONTAINING PROTEIN"/>
    <property type="match status" value="1"/>
</dbReference>
<keyword evidence="3" id="KW-1185">Reference proteome</keyword>
<evidence type="ECO:0000313" key="2">
    <source>
        <dbReference type="EMBL" id="RTE08279.1"/>
    </source>
</evidence>
<comment type="caution">
    <text evidence="2">The sequence shown here is derived from an EMBL/GenBank/DDBJ whole genome shotgun (WGS) entry which is preliminary data.</text>
</comment>
<organism evidence="2 3">
    <name type="scientific">Paenibacillus whitsoniae</name>
    <dbReference type="NCBI Taxonomy" id="2496558"/>
    <lineage>
        <taxon>Bacteria</taxon>
        <taxon>Bacillati</taxon>
        <taxon>Bacillota</taxon>
        <taxon>Bacilli</taxon>
        <taxon>Bacillales</taxon>
        <taxon>Paenibacillaceae</taxon>
        <taxon>Paenibacillus</taxon>
    </lineage>
</organism>
<feature type="domain" description="Endonuclease/exonuclease/phosphatase" evidence="1">
    <location>
        <begin position="6"/>
        <end position="256"/>
    </location>
</feature>
<name>A0A430JB48_9BACL</name>
<dbReference type="AlphaFoldDB" id="A0A430JB48"/>
<reference evidence="2 3" key="1">
    <citation type="submission" date="2018-12" db="EMBL/GenBank/DDBJ databases">
        <title>Bacillus ochoae sp. nov., Paenibacillus whitsoniae sp. nov., Paenibacillus spiritus sp. nov. Isolated from the Mars Exploration Rover during spacecraft assembly.</title>
        <authorList>
            <person name="Seuylemezian A."/>
            <person name="Vaishampayan P."/>
        </authorList>
    </citation>
    <scope>NUCLEOTIDE SEQUENCE [LARGE SCALE GENOMIC DNA]</scope>
    <source>
        <strain evidence="2 3">MER 54</strain>
    </source>
</reference>
<keyword evidence="2" id="KW-0255">Endonuclease</keyword>